<dbReference type="EMBL" id="CP041186">
    <property type="protein sequence ID" value="QDG54551.1"/>
    <property type="molecule type" value="Genomic_DNA"/>
</dbReference>
<dbReference type="GO" id="GO:0016887">
    <property type="term" value="F:ATP hydrolysis activity"/>
    <property type="evidence" value="ECO:0007669"/>
    <property type="project" value="InterPro"/>
</dbReference>
<feature type="compositionally biased region" description="Low complexity" evidence="8">
    <location>
        <begin position="371"/>
        <end position="383"/>
    </location>
</feature>
<dbReference type="CDD" id="cd03257">
    <property type="entry name" value="ABC_NikE_OppD_transporters"/>
    <property type="match status" value="1"/>
</dbReference>
<dbReference type="GO" id="GO:0005886">
    <property type="term" value="C:plasma membrane"/>
    <property type="evidence" value="ECO:0007669"/>
    <property type="project" value="UniProtKB-SubCell"/>
</dbReference>
<keyword evidence="6 10" id="KW-0067">ATP-binding</keyword>
<dbReference type="PANTHER" id="PTHR43297:SF2">
    <property type="entry name" value="DIPEPTIDE TRANSPORT ATP-BINDING PROTEIN DPPD"/>
    <property type="match status" value="1"/>
</dbReference>
<dbReference type="PANTHER" id="PTHR43297">
    <property type="entry name" value="OLIGOPEPTIDE TRANSPORT ATP-BINDING PROTEIN APPD"/>
    <property type="match status" value="1"/>
</dbReference>
<dbReference type="Pfam" id="PF08352">
    <property type="entry name" value="oligo_HPY"/>
    <property type="match status" value="1"/>
</dbReference>
<evidence type="ECO:0000256" key="8">
    <source>
        <dbReference type="SAM" id="MobiDB-lite"/>
    </source>
</evidence>
<comment type="subcellular location">
    <subcellularLocation>
        <location evidence="1">Cell membrane</location>
        <topology evidence="1">Peripheral membrane protein</topology>
    </subcellularLocation>
</comment>
<dbReference type="SMART" id="SM00382">
    <property type="entry name" value="AAA"/>
    <property type="match status" value="1"/>
</dbReference>
<dbReference type="AlphaFoldDB" id="A0A4Y6Q1R9"/>
<dbReference type="InterPro" id="IPR050388">
    <property type="entry name" value="ABC_Ni/Peptide_Import"/>
</dbReference>
<evidence type="ECO:0000313" key="11">
    <source>
        <dbReference type="Proteomes" id="UP000315995"/>
    </source>
</evidence>
<dbReference type="GO" id="GO:0005524">
    <property type="term" value="F:ATP binding"/>
    <property type="evidence" value="ECO:0007669"/>
    <property type="project" value="UniProtKB-KW"/>
</dbReference>
<dbReference type="InterPro" id="IPR017871">
    <property type="entry name" value="ABC_transporter-like_CS"/>
</dbReference>
<dbReference type="Gene3D" id="3.40.50.300">
    <property type="entry name" value="P-loop containing nucleotide triphosphate hydrolases"/>
    <property type="match status" value="1"/>
</dbReference>
<sequence length="383" mass="42136">MTETAAKNEKSTAKSTLDERPKILEVKNLKTHFKTDEGVVRAVDGVSFAVRKGESLGIVGESGSGKSVTQISILGLIPSPPGEIVDGQILFQGEDLLEKKDKELRKIRGNKISMIWQDPMTSLNPFLRISKQLIEPLRLHKGMDKAAAKQKAIEMLDKVGIPGAAERIDQYPHQFSGGMRQRVMIAMALLCEPELLIADEPTTALDVTIQAQILELIKSLRKDFGTSVVTITHDLGVVAGMADRIIVMYAGRMMEEAPARELFHHPAHPYTVGLLKSVPRLDRGRTDELIPIEGRPPDTSKDIPGCPFVDRCPWAIDKCHKEFPEPKTFGDGHRSFCWRADEVYAAKLGSKSSSERVHEIEQKVRAGETIDTTAADAAGGDDV</sequence>
<evidence type="ECO:0000256" key="4">
    <source>
        <dbReference type="ARBA" id="ARBA00022475"/>
    </source>
</evidence>
<dbReference type="InterPro" id="IPR013563">
    <property type="entry name" value="Oligopep_ABC_C"/>
</dbReference>
<dbReference type="NCBIfam" id="TIGR01727">
    <property type="entry name" value="oligo_HPY"/>
    <property type="match status" value="1"/>
</dbReference>
<keyword evidence="7" id="KW-0472">Membrane</keyword>
<keyword evidence="3" id="KW-0813">Transport</keyword>
<dbReference type="InterPro" id="IPR003593">
    <property type="entry name" value="AAA+_ATPase"/>
</dbReference>
<evidence type="ECO:0000313" key="10">
    <source>
        <dbReference type="EMBL" id="QDG54551.1"/>
    </source>
</evidence>
<dbReference type="InterPro" id="IPR003439">
    <property type="entry name" value="ABC_transporter-like_ATP-bd"/>
</dbReference>
<protein>
    <submittedName>
        <fullName evidence="10">ABC transporter ATP-binding protein</fullName>
    </submittedName>
</protein>
<accession>A0A5B8YCT2</accession>
<keyword evidence="11" id="KW-1185">Reference proteome</keyword>
<dbReference type="GO" id="GO:0015833">
    <property type="term" value="P:peptide transport"/>
    <property type="evidence" value="ECO:0007669"/>
    <property type="project" value="InterPro"/>
</dbReference>
<dbReference type="SUPFAM" id="SSF52540">
    <property type="entry name" value="P-loop containing nucleoside triphosphate hydrolases"/>
    <property type="match status" value="1"/>
</dbReference>
<organism evidence="10 11">
    <name type="scientific">Persicimonas caeni</name>
    <dbReference type="NCBI Taxonomy" id="2292766"/>
    <lineage>
        <taxon>Bacteria</taxon>
        <taxon>Deltaproteobacteria</taxon>
        <taxon>Bradymonadales</taxon>
        <taxon>Bradymonadaceae</taxon>
        <taxon>Persicimonas</taxon>
    </lineage>
</organism>
<dbReference type="RefSeq" id="WP_141200995.1">
    <property type="nucleotide sequence ID" value="NZ_CP041186.1"/>
</dbReference>
<evidence type="ECO:0000256" key="2">
    <source>
        <dbReference type="ARBA" id="ARBA00005417"/>
    </source>
</evidence>
<comment type="similarity">
    <text evidence="2">Belongs to the ABC transporter superfamily.</text>
</comment>
<dbReference type="Pfam" id="PF00005">
    <property type="entry name" value="ABC_tran"/>
    <property type="match status" value="1"/>
</dbReference>
<accession>A0A4Y6Q1R9</accession>
<feature type="domain" description="ABC transporter" evidence="9">
    <location>
        <begin position="24"/>
        <end position="275"/>
    </location>
</feature>
<dbReference type="OrthoDB" id="9809450at2"/>
<reference evidence="10 11" key="1">
    <citation type="submission" date="2019-06" db="EMBL/GenBank/DDBJ databases">
        <title>Persicimonas caeni gen. nov., sp. nov., a predatory bacterium isolated from solar saltern.</title>
        <authorList>
            <person name="Wang S."/>
        </authorList>
    </citation>
    <scope>NUCLEOTIDE SEQUENCE [LARGE SCALE GENOMIC DNA]</scope>
    <source>
        <strain evidence="10 11">YN101</strain>
    </source>
</reference>
<feature type="region of interest" description="Disordered" evidence="8">
    <location>
        <begin position="362"/>
        <end position="383"/>
    </location>
</feature>
<evidence type="ECO:0000256" key="3">
    <source>
        <dbReference type="ARBA" id="ARBA00022448"/>
    </source>
</evidence>
<dbReference type="Proteomes" id="UP000315995">
    <property type="component" value="Chromosome"/>
</dbReference>
<evidence type="ECO:0000256" key="1">
    <source>
        <dbReference type="ARBA" id="ARBA00004202"/>
    </source>
</evidence>
<dbReference type="FunFam" id="3.40.50.300:FF:000016">
    <property type="entry name" value="Oligopeptide ABC transporter ATP-binding component"/>
    <property type="match status" value="1"/>
</dbReference>
<keyword evidence="5" id="KW-0547">Nucleotide-binding</keyword>
<gene>
    <name evidence="10" type="ORF">FIV42_28540</name>
</gene>
<dbReference type="PROSITE" id="PS00211">
    <property type="entry name" value="ABC_TRANSPORTER_1"/>
    <property type="match status" value="1"/>
</dbReference>
<keyword evidence="4" id="KW-1003">Cell membrane</keyword>
<proteinExistence type="inferred from homology"/>
<evidence type="ECO:0000256" key="6">
    <source>
        <dbReference type="ARBA" id="ARBA00022840"/>
    </source>
</evidence>
<name>A0A4Y6Q1R9_PERCE</name>
<evidence type="ECO:0000256" key="7">
    <source>
        <dbReference type="ARBA" id="ARBA00023136"/>
    </source>
</evidence>
<dbReference type="InterPro" id="IPR027417">
    <property type="entry name" value="P-loop_NTPase"/>
</dbReference>
<evidence type="ECO:0000259" key="9">
    <source>
        <dbReference type="PROSITE" id="PS50893"/>
    </source>
</evidence>
<dbReference type="PROSITE" id="PS50893">
    <property type="entry name" value="ABC_TRANSPORTER_2"/>
    <property type="match status" value="1"/>
</dbReference>
<evidence type="ECO:0000256" key="5">
    <source>
        <dbReference type="ARBA" id="ARBA00022741"/>
    </source>
</evidence>